<evidence type="ECO:0000313" key="1">
    <source>
        <dbReference type="EMBL" id="KAF7280914.1"/>
    </source>
</evidence>
<sequence>MEFLEPTRTGGEISQTKSIKSLAIGTPADGARRGRHGCRGGACGPSSCLFAVVFAGDAWPISARRYKQDGPAVYRHIYDILTCQKYETIKIRLWFERSPWSGRLGEVEEGLSIMLAVQHSFTPHISSGTLRAARVAACSEFNVDGDEVEEVDTVVGEARRALSDTDREKTEYFIEVKNSKLFAFSLRTFLQFLPLTPITTATIPARPPTSLQYGGLKSVSNRSTQKSHHAGVEFVKYVAGNDDEKAAKVPTAAAINHGVANCRREMAPRFTTSRSVSIMLSVRVGIGEELMRKMNFKRWILRF</sequence>
<accession>A0A834IHK8</accession>
<reference evidence="1" key="1">
    <citation type="submission" date="2020-08" db="EMBL/GenBank/DDBJ databases">
        <title>Genome sequencing and assembly of the red palm weevil Rhynchophorus ferrugineus.</title>
        <authorList>
            <person name="Dias G.B."/>
            <person name="Bergman C.M."/>
            <person name="Manee M."/>
        </authorList>
    </citation>
    <scope>NUCLEOTIDE SEQUENCE</scope>
    <source>
        <strain evidence="1">AA-2017</strain>
        <tissue evidence="1">Whole larva</tissue>
    </source>
</reference>
<organism evidence="1 2">
    <name type="scientific">Rhynchophorus ferrugineus</name>
    <name type="common">Red palm weevil</name>
    <name type="synonym">Curculio ferrugineus</name>
    <dbReference type="NCBI Taxonomy" id="354439"/>
    <lineage>
        <taxon>Eukaryota</taxon>
        <taxon>Metazoa</taxon>
        <taxon>Ecdysozoa</taxon>
        <taxon>Arthropoda</taxon>
        <taxon>Hexapoda</taxon>
        <taxon>Insecta</taxon>
        <taxon>Pterygota</taxon>
        <taxon>Neoptera</taxon>
        <taxon>Endopterygota</taxon>
        <taxon>Coleoptera</taxon>
        <taxon>Polyphaga</taxon>
        <taxon>Cucujiformia</taxon>
        <taxon>Curculionidae</taxon>
        <taxon>Dryophthorinae</taxon>
        <taxon>Rhynchophorus</taxon>
    </lineage>
</organism>
<dbReference type="AlphaFoldDB" id="A0A834IHK8"/>
<gene>
    <name evidence="1" type="ORF">GWI33_005380</name>
</gene>
<keyword evidence="2" id="KW-1185">Reference proteome</keyword>
<protein>
    <submittedName>
        <fullName evidence="1">Uncharacterized protein</fullName>
    </submittedName>
</protein>
<name>A0A834IHK8_RHYFE</name>
<dbReference type="EMBL" id="JAACXV010000269">
    <property type="protein sequence ID" value="KAF7280914.1"/>
    <property type="molecule type" value="Genomic_DNA"/>
</dbReference>
<comment type="caution">
    <text evidence="1">The sequence shown here is derived from an EMBL/GenBank/DDBJ whole genome shotgun (WGS) entry which is preliminary data.</text>
</comment>
<dbReference type="Proteomes" id="UP000625711">
    <property type="component" value="Unassembled WGS sequence"/>
</dbReference>
<evidence type="ECO:0000313" key="2">
    <source>
        <dbReference type="Proteomes" id="UP000625711"/>
    </source>
</evidence>
<proteinExistence type="predicted"/>